<keyword evidence="6" id="KW-1185">Reference proteome</keyword>
<dbReference type="SUPFAM" id="SSF52540">
    <property type="entry name" value="P-loop containing nucleoside triphosphate hydrolases"/>
    <property type="match status" value="1"/>
</dbReference>
<evidence type="ECO:0000259" key="4">
    <source>
        <dbReference type="Pfam" id="PF00685"/>
    </source>
</evidence>
<dbReference type="PANTHER" id="PTHR10605:SF72">
    <property type="entry name" value="HEPARAN SULFATE 3-O SULFOTRANSFERASE-B, ISOFORM A"/>
    <property type="match status" value="1"/>
</dbReference>
<dbReference type="Pfam" id="PF00685">
    <property type="entry name" value="Sulfotransfer_1"/>
    <property type="match status" value="1"/>
</dbReference>
<keyword evidence="1 3" id="KW-0808">Transferase</keyword>
<feature type="domain" description="Sulfotransferase" evidence="4">
    <location>
        <begin position="48"/>
        <end position="292"/>
    </location>
</feature>
<dbReference type="InterPro" id="IPR000863">
    <property type="entry name" value="Sulfotransferase_dom"/>
</dbReference>
<name>A0ABN7S493_OIKDI</name>
<dbReference type="InterPro" id="IPR027417">
    <property type="entry name" value="P-loop_NTPase"/>
</dbReference>
<gene>
    <name evidence="5" type="ORF">OKIOD_LOCUS3922</name>
</gene>
<organism evidence="5 6">
    <name type="scientific">Oikopleura dioica</name>
    <name type="common">Tunicate</name>
    <dbReference type="NCBI Taxonomy" id="34765"/>
    <lineage>
        <taxon>Eukaryota</taxon>
        <taxon>Metazoa</taxon>
        <taxon>Chordata</taxon>
        <taxon>Tunicata</taxon>
        <taxon>Appendicularia</taxon>
        <taxon>Copelata</taxon>
        <taxon>Oikopleuridae</taxon>
        <taxon>Oikopleura</taxon>
    </lineage>
</organism>
<sequence length="366" mass="42653">MLQRIENQLRRGEDVDKYIIKDFENTIHMKPPDVRGQNALPGLARRFPKVIITGMQKCGTGALKDAMTRSPYLAWSAHGESHFFDRQQNYNQGYQFYLDLQPEVGPEVTVFDKTPSLLTDSTIPPRVYAYNPNVKIIVILCEPAHRTLSHYLHAKAMMKSQEEENHNRHFNHDRMHLMNSDSFEEVIDSAISEIFENEEFVRSAVFDMKNEFRAHQATRAAFYRYVANPANFERIQSIPIQLVQRGLYGYYLNQWYNLFPKENILVISSTDMSQRPAKTIQAVQEFVGVPQTIDASNFYWNNETQHFCVMGPEETEPHCSRPSKHRSGNFEINPRTKILLNRLYQSVYQDLVDLVGRDLFADWGYE</sequence>
<protein>
    <recommendedName>
        <fullName evidence="3">Sulfotransferase</fullName>
        <ecNumber evidence="3">2.8.2.-</ecNumber>
    </recommendedName>
</protein>
<evidence type="ECO:0000313" key="6">
    <source>
        <dbReference type="Proteomes" id="UP001158576"/>
    </source>
</evidence>
<dbReference type="EC" id="2.8.2.-" evidence="3"/>
<accession>A0ABN7S493</accession>
<comment type="similarity">
    <text evidence="3">Belongs to the sulfotransferase 1 family.</text>
</comment>
<dbReference type="InterPro" id="IPR037359">
    <property type="entry name" value="NST/OST"/>
</dbReference>
<dbReference type="PANTHER" id="PTHR10605">
    <property type="entry name" value="HEPARAN SULFATE SULFOTRANSFERASE"/>
    <property type="match status" value="1"/>
</dbReference>
<keyword evidence="2" id="KW-0325">Glycoprotein</keyword>
<dbReference type="Gene3D" id="3.40.50.300">
    <property type="entry name" value="P-loop containing nucleotide triphosphate hydrolases"/>
    <property type="match status" value="1"/>
</dbReference>
<evidence type="ECO:0000256" key="3">
    <source>
        <dbReference type="RuleBase" id="RU361155"/>
    </source>
</evidence>
<dbReference type="EMBL" id="OU015568">
    <property type="protein sequence ID" value="CAG5089828.1"/>
    <property type="molecule type" value="Genomic_DNA"/>
</dbReference>
<reference evidence="5 6" key="1">
    <citation type="submission" date="2021-04" db="EMBL/GenBank/DDBJ databases">
        <authorList>
            <person name="Bliznina A."/>
        </authorList>
    </citation>
    <scope>NUCLEOTIDE SEQUENCE [LARGE SCALE GENOMIC DNA]</scope>
</reference>
<evidence type="ECO:0000313" key="5">
    <source>
        <dbReference type="EMBL" id="CAG5089828.1"/>
    </source>
</evidence>
<dbReference type="Proteomes" id="UP001158576">
    <property type="component" value="Chromosome PAR"/>
</dbReference>
<evidence type="ECO:0000256" key="2">
    <source>
        <dbReference type="ARBA" id="ARBA00023180"/>
    </source>
</evidence>
<evidence type="ECO:0000256" key="1">
    <source>
        <dbReference type="ARBA" id="ARBA00022679"/>
    </source>
</evidence>
<proteinExistence type="inferred from homology"/>